<evidence type="ECO:0000256" key="6">
    <source>
        <dbReference type="ARBA" id="ARBA00022692"/>
    </source>
</evidence>
<evidence type="ECO:0000256" key="2">
    <source>
        <dbReference type="ARBA" id="ARBA00006555"/>
    </source>
</evidence>
<dbReference type="PROSITE" id="PS52015">
    <property type="entry name" value="TONB_CTD"/>
    <property type="match status" value="1"/>
</dbReference>
<feature type="region of interest" description="Disordered" evidence="10">
    <location>
        <begin position="59"/>
        <end position="90"/>
    </location>
</feature>
<evidence type="ECO:0000313" key="14">
    <source>
        <dbReference type="Proteomes" id="UP000011724"/>
    </source>
</evidence>
<dbReference type="Gene3D" id="3.30.1150.10">
    <property type="match status" value="1"/>
</dbReference>
<evidence type="ECO:0000256" key="3">
    <source>
        <dbReference type="ARBA" id="ARBA00022448"/>
    </source>
</evidence>
<keyword evidence="9 11" id="KW-0472">Membrane</keyword>
<gene>
    <name evidence="13" type="ordered locus">BN4_10076</name>
</gene>
<evidence type="ECO:0000256" key="11">
    <source>
        <dbReference type="SAM" id="Phobius"/>
    </source>
</evidence>
<dbReference type="GO" id="GO:0031992">
    <property type="term" value="F:energy transducer activity"/>
    <property type="evidence" value="ECO:0007669"/>
    <property type="project" value="InterPro"/>
</dbReference>
<dbReference type="HOGENOM" id="CLU_108529_2_0_7"/>
<reference evidence="13 14" key="1">
    <citation type="journal article" date="2013" name="PLoS ONE">
        <title>The first genomic and proteomic characterization of a deep-sea sulfate reducer: insights into the piezophilic lifestyle of Desulfovibrio piezophilus.</title>
        <authorList>
            <person name="Pradel N."/>
            <person name="Ji B."/>
            <person name="Gimenez G."/>
            <person name="Talla E."/>
            <person name="Lenoble P."/>
            <person name="Garel M."/>
            <person name="Tamburini C."/>
            <person name="Fourquet P."/>
            <person name="Lebrun R."/>
            <person name="Bertin P."/>
            <person name="Denis Y."/>
            <person name="Pophillat M."/>
            <person name="Barbe V."/>
            <person name="Ollivier B."/>
            <person name="Dolla A."/>
        </authorList>
    </citation>
    <scope>NUCLEOTIDE SEQUENCE [LARGE SCALE GENOMIC DNA]</scope>
    <source>
        <strain evidence="14">DSM 10523 / SB164P1</strain>
    </source>
</reference>
<dbReference type="AlphaFoldDB" id="M1WJ57"/>
<keyword evidence="14" id="KW-1185">Reference proteome</keyword>
<keyword evidence="8 11" id="KW-1133">Transmembrane helix</keyword>
<dbReference type="BioCyc" id="DPIE1322246:BN4_RS00415-MONOMER"/>
<evidence type="ECO:0000256" key="4">
    <source>
        <dbReference type="ARBA" id="ARBA00022475"/>
    </source>
</evidence>
<keyword evidence="7" id="KW-0653">Protein transport</keyword>
<dbReference type="STRING" id="1322246.BN4_10076"/>
<keyword evidence="6 11" id="KW-0812">Transmembrane</keyword>
<dbReference type="PANTHER" id="PTHR33446">
    <property type="entry name" value="PROTEIN TONB-RELATED"/>
    <property type="match status" value="1"/>
</dbReference>
<feature type="compositionally biased region" description="Basic and acidic residues" evidence="10">
    <location>
        <begin position="63"/>
        <end position="78"/>
    </location>
</feature>
<evidence type="ECO:0000256" key="9">
    <source>
        <dbReference type="ARBA" id="ARBA00023136"/>
    </source>
</evidence>
<keyword evidence="5" id="KW-0997">Cell inner membrane</keyword>
<dbReference type="SUPFAM" id="SSF74653">
    <property type="entry name" value="TolA/TonB C-terminal domain"/>
    <property type="match status" value="1"/>
</dbReference>
<dbReference type="GO" id="GO:0030288">
    <property type="term" value="C:outer membrane-bounded periplasmic space"/>
    <property type="evidence" value="ECO:0007669"/>
    <property type="project" value="InterPro"/>
</dbReference>
<accession>M1WJ57</accession>
<dbReference type="InterPro" id="IPR051045">
    <property type="entry name" value="TonB-dependent_transducer"/>
</dbReference>
<keyword evidence="3" id="KW-0813">Transport</keyword>
<dbReference type="InterPro" id="IPR006260">
    <property type="entry name" value="TonB/TolA_C"/>
</dbReference>
<dbReference type="GO" id="GO:0015891">
    <property type="term" value="P:siderophore transport"/>
    <property type="evidence" value="ECO:0007669"/>
    <property type="project" value="InterPro"/>
</dbReference>
<dbReference type="KEGG" id="dpi:BN4_10076"/>
<feature type="domain" description="TonB C-terminal" evidence="12">
    <location>
        <begin position="129"/>
        <end position="220"/>
    </location>
</feature>
<comment type="similarity">
    <text evidence="2">Belongs to the TonB family.</text>
</comment>
<dbReference type="GO" id="GO:0055085">
    <property type="term" value="P:transmembrane transport"/>
    <property type="evidence" value="ECO:0007669"/>
    <property type="project" value="InterPro"/>
</dbReference>
<protein>
    <submittedName>
        <fullName evidence="13">TonB family protein</fullName>
    </submittedName>
</protein>
<dbReference type="eggNOG" id="COG0810">
    <property type="taxonomic scope" value="Bacteria"/>
</dbReference>
<evidence type="ECO:0000256" key="10">
    <source>
        <dbReference type="SAM" id="MobiDB-lite"/>
    </source>
</evidence>
<reference evidence="14" key="2">
    <citation type="journal article" date="2013" name="Stand. Genomic Sci.">
        <title>Complete genome sequence of Desulfocapsa sulfexigens, a marine deltaproteobacterium specialized in disproportionating inorganic sulfur compounds.</title>
        <authorList>
            <person name="Finster K.W."/>
            <person name="Kjeldsen K.U."/>
            <person name="Kube M."/>
            <person name="Reinhardt R."/>
            <person name="Mussmann M."/>
            <person name="Amann R."/>
            <person name="Schreiber L."/>
        </authorList>
    </citation>
    <scope>NUCLEOTIDE SEQUENCE [LARGE SCALE GENOMIC DNA]</scope>
    <source>
        <strain evidence="14">DSM 10523 / SB164P1</strain>
    </source>
</reference>
<dbReference type="PRINTS" id="PR01374">
    <property type="entry name" value="TONBPROTEIN"/>
</dbReference>
<evidence type="ECO:0000259" key="12">
    <source>
        <dbReference type="PROSITE" id="PS52015"/>
    </source>
</evidence>
<keyword evidence="4" id="KW-1003">Cell membrane</keyword>
<proteinExistence type="inferred from homology"/>
<dbReference type="Proteomes" id="UP000011724">
    <property type="component" value="Chromosome"/>
</dbReference>
<organism evidence="13 14">
    <name type="scientific">Pseudodesulfovibrio piezophilus (strain DSM 21447 / JCM 15486 / C1TLV30)</name>
    <name type="common">Desulfovibrio piezophilus</name>
    <dbReference type="NCBI Taxonomy" id="1322246"/>
    <lineage>
        <taxon>Bacteria</taxon>
        <taxon>Pseudomonadati</taxon>
        <taxon>Thermodesulfobacteriota</taxon>
        <taxon>Desulfovibrionia</taxon>
        <taxon>Desulfovibrionales</taxon>
        <taxon>Desulfovibrionaceae</taxon>
    </lineage>
</organism>
<dbReference type="PATRIC" id="fig|879567.3.peg.81"/>
<dbReference type="InterPro" id="IPR037682">
    <property type="entry name" value="TonB_C"/>
</dbReference>
<name>M1WJ57_PSEP2</name>
<dbReference type="OrthoDB" id="9810145at2"/>
<evidence type="ECO:0000256" key="7">
    <source>
        <dbReference type="ARBA" id="ARBA00022927"/>
    </source>
</evidence>
<dbReference type="RefSeq" id="WP_015413371.1">
    <property type="nucleotide sequence ID" value="NC_020409.1"/>
</dbReference>
<dbReference type="EMBL" id="FO203427">
    <property type="protein sequence ID" value="CCH47316.1"/>
    <property type="molecule type" value="Genomic_DNA"/>
</dbReference>
<evidence type="ECO:0000256" key="1">
    <source>
        <dbReference type="ARBA" id="ARBA00004383"/>
    </source>
</evidence>
<sequence>MILRARGSGDYLAASMVAVMIVGLIYVGVLLLNGTEPSGDFSVVKGAIRIAAEQQERQVAPLERNKEIKEQKPPERLPKTMSSKPKSNTSKPLLSFNVPQFSADMHPSLDGEIALPVSNLGGVGFNMDEVDEVPQVLRQVTPEYPYNAKRNHIEGRVVVRMLVLSNGAPTNLTVQSSEPNGIFDKAALKAAKRWKFKPGHYKGQAVDTWVLLPFNFELTQ</sequence>
<dbReference type="NCBIfam" id="TIGR01352">
    <property type="entry name" value="tonB_Cterm"/>
    <property type="match status" value="1"/>
</dbReference>
<evidence type="ECO:0000256" key="8">
    <source>
        <dbReference type="ARBA" id="ARBA00022989"/>
    </source>
</evidence>
<dbReference type="Pfam" id="PF03544">
    <property type="entry name" value="TonB_C"/>
    <property type="match status" value="1"/>
</dbReference>
<dbReference type="GO" id="GO:0005886">
    <property type="term" value="C:plasma membrane"/>
    <property type="evidence" value="ECO:0007669"/>
    <property type="project" value="UniProtKB-SubCell"/>
</dbReference>
<feature type="transmembrane region" description="Helical" evidence="11">
    <location>
        <begin position="12"/>
        <end position="32"/>
    </location>
</feature>
<comment type="subcellular location">
    <subcellularLocation>
        <location evidence="1">Cell inner membrane</location>
        <topology evidence="1">Single-pass membrane protein</topology>
        <orientation evidence="1">Periplasmic side</orientation>
    </subcellularLocation>
</comment>
<evidence type="ECO:0000313" key="13">
    <source>
        <dbReference type="EMBL" id="CCH47316.1"/>
    </source>
</evidence>
<feature type="compositionally biased region" description="Polar residues" evidence="10">
    <location>
        <begin position="80"/>
        <end position="90"/>
    </location>
</feature>
<dbReference type="InterPro" id="IPR003538">
    <property type="entry name" value="TonB"/>
</dbReference>
<dbReference type="GO" id="GO:0015031">
    <property type="term" value="P:protein transport"/>
    <property type="evidence" value="ECO:0007669"/>
    <property type="project" value="UniProtKB-KW"/>
</dbReference>
<evidence type="ECO:0000256" key="5">
    <source>
        <dbReference type="ARBA" id="ARBA00022519"/>
    </source>
</evidence>